<dbReference type="SMART" id="SM00355">
    <property type="entry name" value="ZnF_C2H2"/>
    <property type="match status" value="11"/>
</dbReference>
<evidence type="ECO:0000256" key="3">
    <source>
        <dbReference type="ARBA" id="ARBA00022723"/>
    </source>
</evidence>
<dbReference type="GO" id="GO:0005634">
    <property type="term" value="C:nucleus"/>
    <property type="evidence" value="ECO:0007669"/>
    <property type="project" value="UniProtKB-SubCell"/>
</dbReference>
<comment type="subcellular location">
    <subcellularLocation>
        <location evidence="1">Nucleus</location>
    </subcellularLocation>
</comment>
<dbReference type="FunFam" id="3.30.160.60:FF:001480">
    <property type="entry name" value="Si:cabz01071911.3"/>
    <property type="match status" value="1"/>
</dbReference>
<dbReference type="FunFam" id="3.30.160.60:FF:001249">
    <property type="entry name" value="CTCF"/>
    <property type="match status" value="1"/>
</dbReference>
<keyword evidence="3" id="KW-0479">Metal-binding</keyword>
<feature type="domain" description="C2H2-type" evidence="12">
    <location>
        <begin position="254"/>
        <end position="281"/>
    </location>
</feature>
<keyword evidence="5 11" id="KW-0863">Zinc-finger</keyword>
<dbReference type="AlphaFoldDB" id="A0AAV2SQH0"/>
<dbReference type="GO" id="GO:0000981">
    <property type="term" value="F:DNA-binding transcription factor activity, RNA polymerase II-specific"/>
    <property type="evidence" value="ECO:0007669"/>
    <property type="project" value="TreeGrafter"/>
</dbReference>
<evidence type="ECO:0000313" key="13">
    <source>
        <dbReference type="EMBL" id="CAL4212769.1"/>
    </source>
</evidence>
<evidence type="ECO:0000259" key="12">
    <source>
        <dbReference type="PROSITE" id="PS50157"/>
    </source>
</evidence>
<gene>
    <name evidence="13" type="ORF">MNOR_LOCUS38485</name>
</gene>
<evidence type="ECO:0000256" key="11">
    <source>
        <dbReference type="PROSITE-ProRule" id="PRU00042"/>
    </source>
</evidence>
<evidence type="ECO:0000313" key="14">
    <source>
        <dbReference type="Proteomes" id="UP001497623"/>
    </source>
</evidence>
<feature type="domain" description="C2H2-type" evidence="12">
    <location>
        <begin position="418"/>
        <end position="446"/>
    </location>
</feature>
<dbReference type="InterPro" id="IPR036236">
    <property type="entry name" value="Znf_C2H2_sf"/>
</dbReference>
<keyword evidence="7" id="KW-0805">Transcription regulation</keyword>
<dbReference type="EMBL" id="CAXKWB010088163">
    <property type="protein sequence ID" value="CAL4212769.1"/>
    <property type="molecule type" value="Genomic_DNA"/>
</dbReference>
<keyword evidence="4" id="KW-0677">Repeat</keyword>
<dbReference type="SUPFAM" id="SSF57667">
    <property type="entry name" value="beta-beta-alpha zinc fingers"/>
    <property type="match status" value="5"/>
</dbReference>
<feature type="domain" description="C2H2-type" evidence="12">
    <location>
        <begin position="368"/>
        <end position="396"/>
    </location>
</feature>
<evidence type="ECO:0000256" key="5">
    <source>
        <dbReference type="ARBA" id="ARBA00022771"/>
    </source>
</evidence>
<keyword evidence="14" id="KW-1185">Reference proteome</keyword>
<dbReference type="PANTHER" id="PTHR24381:SF450">
    <property type="entry name" value="GASTRULA ZINC FINGER PROTEIN XLCGF26.1-LIKE-RELATED"/>
    <property type="match status" value="1"/>
</dbReference>
<evidence type="ECO:0000256" key="4">
    <source>
        <dbReference type="ARBA" id="ARBA00022737"/>
    </source>
</evidence>
<feature type="domain" description="C2H2-type" evidence="12">
    <location>
        <begin position="156"/>
        <end position="179"/>
    </location>
</feature>
<evidence type="ECO:0000256" key="2">
    <source>
        <dbReference type="ARBA" id="ARBA00006991"/>
    </source>
</evidence>
<evidence type="ECO:0000256" key="8">
    <source>
        <dbReference type="ARBA" id="ARBA00023125"/>
    </source>
</evidence>
<keyword evidence="10" id="KW-0539">Nucleus</keyword>
<comment type="similarity">
    <text evidence="2">Belongs to the krueppel C2H2-type zinc-finger protein family.</text>
</comment>
<evidence type="ECO:0000256" key="6">
    <source>
        <dbReference type="ARBA" id="ARBA00022833"/>
    </source>
</evidence>
<proteinExistence type="inferred from homology"/>
<comment type="caution">
    <text evidence="13">The sequence shown here is derived from an EMBL/GenBank/DDBJ whole genome shotgun (WGS) entry which is preliminary data.</text>
</comment>
<dbReference type="GO" id="GO:0008270">
    <property type="term" value="F:zinc ion binding"/>
    <property type="evidence" value="ECO:0007669"/>
    <property type="project" value="UniProtKB-KW"/>
</dbReference>
<evidence type="ECO:0000256" key="1">
    <source>
        <dbReference type="ARBA" id="ARBA00004123"/>
    </source>
</evidence>
<sequence>AAMEGFESEDNNYQEVFECSECDFKALDESEMIHHSLEHECKYKQSLDKTDSKIVSKEEIVSLDIFQKDDYEVSNEDGDEDYKEDAAEYTMDSNDSEESHYTTKQIKQYDHENKNCDQVTKKKELPQIDCSFCDFICSTGLVYTAHLNSHRGENPYSCLVCNERYQDLNNLKKHTILVHKRGIDFNYFSCYHCDYRCRSLRTFIGHLLSKHNENSDSQPFSYQCPKCIKGFHIKIHLKNHIRKVHFDRSKRKRLKCPDCDYTTFVSESLKFHMYRHTGEKPNNCPFCEYKCISPGNLKVHLLTHTGEKKHLCNVCGFTYTQKSSLKTHMKIHSNERSYLCTECGYRSKTSGNLLAHMRKHTSNNEKKYKCSECEKSFTQGHNLKLHRQKVHTNENYAENTNGVISNTSRNTSENGKKYKCNECEKSFTQGHNLKLHKQKNHTNTTDIETNTNIMPEVV</sequence>
<feature type="non-terminal residue" evidence="13">
    <location>
        <position position="1"/>
    </location>
</feature>
<feature type="domain" description="C2H2-type" evidence="12">
    <location>
        <begin position="222"/>
        <end position="250"/>
    </location>
</feature>
<protein>
    <recommendedName>
        <fullName evidence="12">C2H2-type domain-containing protein</fullName>
    </recommendedName>
</protein>
<dbReference type="Gene3D" id="3.30.160.60">
    <property type="entry name" value="Classic Zinc Finger"/>
    <property type="match status" value="8"/>
</dbReference>
<accession>A0AAV2SQH0</accession>
<dbReference type="PROSITE" id="PS50157">
    <property type="entry name" value="ZINC_FINGER_C2H2_2"/>
    <property type="match status" value="8"/>
</dbReference>
<dbReference type="PANTHER" id="PTHR24381">
    <property type="entry name" value="ZINC FINGER PROTEIN"/>
    <property type="match status" value="1"/>
</dbReference>
<name>A0AAV2SQH0_MEGNR</name>
<reference evidence="13 14" key="1">
    <citation type="submission" date="2024-05" db="EMBL/GenBank/DDBJ databases">
        <authorList>
            <person name="Wallberg A."/>
        </authorList>
    </citation>
    <scope>NUCLEOTIDE SEQUENCE [LARGE SCALE GENOMIC DNA]</scope>
</reference>
<organism evidence="13 14">
    <name type="scientific">Meganyctiphanes norvegica</name>
    <name type="common">Northern krill</name>
    <name type="synonym">Thysanopoda norvegica</name>
    <dbReference type="NCBI Taxonomy" id="48144"/>
    <lineage>
        <taxon>Eukaryota</taxon>
        <taxon>Metazoa</taxon>
        <taxon>Ecdysozoa</taxon>
        <taxon>Arthropoda</taxon>
        <taxon>Crustacea</taxon>
        <taxon>Multicrustacea</taxon>
        <taxon>Malacostraca</taxon>
        <taxon>Eumalacostraca</taxon>
        <taxon>Eucarida</taxon>
        <taxon>Euphausiacea</taxon>
        <taxon>Euphausiidae</taxon>
        <taxon>Meganyctiphanes</taxon>
    </lineage>
</organism>
<evidence type="ECO:0000256" key="9">
    <source>
        <dbReference type="ARBA" id="ARBA00023163"/>
    </source>
</evidence>
<dbReference type="Pfam" id="PF00096">
    <property type="entry name" value="zf-C2H2"/>
    <property type="match status" value="4"/>
</dbReference>
<keyword evidence="8" id="KW-0238">DNA-binding</keyword>
<evidence type="ECO:0000256" key="7">
    <source>
        <dbReference type="ARBA" id="ARBA00023015"/>
    </source>
</evidence>
<dbReference type="PROSITE" id="PS00028">
    <property type="entry name" value="ZINC_FINGER_C2H2_1"/>
    <property type="match status" value="7"/>
</dbReference>
<dbReference type="InterPro" id="IPR013087">
    <property type="entry name" value="Znf_C2H2_type"/>
</dbReference>
<dbReference type="GO" id="GO:0000977">
    <property type="term" value="F:RNA polymerase II transcription regulatory region sequence-specific DNA binding"/>
    <property type="evidence" value="ECO:0007669"/>
    <property type="project" value="TreeGrafter"/>
</dbReference>
<keyword evidence="9" id="KW-0804">Transcription</keyword>
<feature type="domain" description="C2H2-type" evidence="12">
    <location>
        <begin position="282"/>
        <end position="309"/>
    </location>
</feature>
<evidence type="ECO:0000256" key="10">
    <source>
        <dbReference type="ARBA" id="ARBA00023242"/>
    </source>
</evidence>
<feature type="domain" description="C2H2-type" evidence="12">
    <location>
        <begin position="338"/>
        <end position="365"/>
    </location>
</feature>
<dbReference type="FunFam" id="3.30.160.60:FF:000100">
    <property type="entry name" value="Zinc finger 45-like"/>
    <property type="match status" value="1"/>
</dbReference>
<dbReference type="Proteomes" id="UP001497623">
    <property type="component" value="Unassembled WGS sequence"/>
</dbReference>
<keyword evidence="6" id="KW-0862">Zinc</keyword>
<feature type="domain" description="C2H2-type" evidence="12">
    <location>
        <begin position="310"/>
        <end position="337"/>
    </location>
</feature>